<comment type="caution">
    <text evidence="2">The sequence shown here is derived from an EMBL/GenBank/DDBJ whole genome shotgun (WGS) entry which is preliminary data.</text>
</comment>
<keyword evidence="1" id="KW-0732">Signal</keyword>
<dbReference type="AlphaFoldDB" id="A0A6B2GXQ5"/>
<dbReference type="EMBL" id="JAAEAA010000003">
    <property type="protein sequence ID" value="NDK54761.1"/>
    <property type="molecule type" value="Genomic_DNA"/>
</dbReference>
<protein>
    <recommendedName>
        <fullName evidence="4">Outer membrane protein beta-barrel domain-containing protein</fullName>
    </recommendedName>
</protein>
<evidence type="ECO:0008006" key="4">
    <source>
        <dbReference type="Google" id="ProtNLM"/>
    </source>
</evidence>
<dbReference type="Proteomes" id="UP000478546">
    <property type="component" value="Unassembled WGS sequence"/>
</dbReference>
<dbReference type="RefSeq" id="WP_162344824.1">
    <property type="nucleotide sequence ID" value="NZ_JAAEAA010000003.1"/>
</dbReference>
<evidence type="ECO:0000313" key="2">
    <source>
        <dbReference type="EMBL" id="NDK54761.1"/>
    </source>
</evidence>
<gene>
    <name evidence="2" type="ORF">GWO68_02415</name>
</gene>
<evidence type="ECO:0000256" key="1">
    <source>
        <dbReference type="SAM" id="SignalP"/>
    </source>
</evidence>
<evidence type="ECO:0000313" key="3">
    <source>
        <dbReference type="Proteomes" id="UP000478546"/>
    </source>
</evidence>
<organism evidence="2 3">
    <name type="scientific">Pontibacter fetidus</name>
    <dbReference type="NCBI Taxonomy" id="2700082"/>
    <lineage>
        <taxon>Bacteria</taxon>
        <taxon>Pseudomonadati</taxon>
        <taxon>Bacteroidota</taxon>
        <taxon>Cytophagia</taxon>
        <taxon>Cytophagales</taxon>
        <taxon>Hymenobacteraceae</taxon>
        <taxon>Pontibacter</taxon>
    </lineage>
</organism>
<proteinExistence type="predicted"/>
<feature type="chain" id="PRO_5025334975" description="Outer membrane protein beta-barrel domain-containing protein" evidence="1">
    <location>
        <begin position="20"/>
        <end position="191"/>
    </location>
</feature>
<name>A0A6B2GXQ5_9BACT</name>
<reference evidence="2 3" key="1">
    <citation type="submission" date="2020-01" db="EMBL/GenBank/DDBJ databases">
        <authorList>
            <person name="Kim M.K."/>
        </authorList>
    </citation>
    <scope>NUCLEOTIDE SEQUENCE [LARGE SCALE GENOMIC DNA]</scope>
    <source>
        <strain evidence="2 3">BT213</strain>
    </source>
</reference>
<accession>A0A6B2GXQ5</accession>
<feature type="signal peptide" evidence="1">
    <location>
        <begin position="1"/>
        <end position="19"/>
    </location>
</feature>
<sequence>MKALFLSFILLVSSFAAVAQVNPDSIDIQKQMEFAAAPPYKLAVGVRLLNLVGEFDMGINAKYFIGRQSALEASVSKVIFNDNAYQLALMYERHNKLFNSNHFLLYYGGGTGLLHITKEGYGTIFSEDPKPSTQVGAGFIVGTEIGLGKLPIAFSTDFRGIYYLKPNKQGGAANVANATLGIKYRIGMPRR</sequence>
<keyword evidence="3" id="KW-1185">Reference proteome</keyword>